<evidence type="ECO:0000313" key="2">
    <source>
        <dbReference type="EMBL" id="KAH0751227.1"/>
    </source>
</evidence>
<evidence type="ECO:0000313" key="3">
    <source>
        <dbReference type="Proteomes" id="UP000826656"/>
    </source>
</evidence>
<dbReference type="Pfam" id="PF03004">
    <property type="entry name" value="Transposase_24"/>
    <property type="match status" value="1"/>
</dbReference>
<accession>A0ABQ7UNN6</accession>
<keyword evidence="3" id="KW-1185">Reference proteome</keyword>
<dbReference type="EMBL" id="JAIVGD010000019">
    <property type="protein sequence ID" value="KAH0751227.1"/>
    <property type="molecule type" value="Genomic_DNA"/>
</dbReference>
<dbReference type="PANTHER" id="PTHR33499">
    <property type="entry name" value="OS12G0282400 PROTEIN-RELATED"/>
    <property type="match status" value="1"/>
</dbReference>
<comment type="caution">
    <text evidence="2">The sequence shown here is derived from an EMBL/GenBank/DDBJ whole genome shotgun (WGS) entry which is preliminary data.</text>
</comment>
<feature type="coiled-coil region" evidence="1">
    <location>
        <begin position="341"/>
        <end position="389"/>
    </location>
</feature>
<dbReference type="PANTHER" id="PTHR33499:SF43">
    <property type="entry name" value="TRANSPOSASE, PTTA_EN_SPM, PLANT"/>
    <property type="match status" value="1"/>
</dbReference>
<protein>
    <submittedName>
        <fullName evidence="2">Uncharacterized protein</fullName>
    </submittedName>
</protein>
<gene>
    <name evidence="2" type="ORF">KY290_030459</name>
</gene>
<keyword evidence="1" id="KW-0175">Coiled coil</keyword>
<reference evidence="2 3" key="1">
    <citation type="journal article" date="2021" name="bioRxiv">
        <title>Chromosome-scale and haplotype-resolved genome assembly of a tetraploid potato cultivar.</title>
        <authorList>
            <person name="Sun H."/>
            <person name="Jiao W.-B."/>
            <person name="Krause K."/>
            <person name="Campoy J.A."/>
            <person name="Goel M."/>
            <person name="Folz-Donahue K."/>
            <person name="Kukat C."/>
            <person name="Huettel B."/>
            <person name="Schneeberger K."/>
        </authorList>
    </citation>
    <scope>NUCLEOTIDE SEQUENCE [LARGE SCALE GENOMIC DNA]</scope>
    <source>
        <strain evidence="2">SolTubOtavaFocal</strain>
        <tissue evidence="2">Leaves</tissue>
    </source>
</reference>
<proteinExistence type="predicted"/>
<dbReference type="Proteomes" id="UP000826656">
    <property type="component" value="Unassembled WGS sequence"/>
</dbReference>
<evidence type="ECO:0000256" key="1">
    <source>
        <dbReference type="SAM" id="Coils"/>
    </source>
</evidence>
<organism evidence="2 3">
    <name type="scientific">Solanum tuberosum</name>
    <name type="common">Potato</name>
    <dbReference type="NCBI Taxonomy" id="4113"/>
    <lineage>
        <taxon>Eukaryota</taxon>
        <taxon>Viridiplantae</taxon>
        <taxon>Streptophyta</taxon>
        <taxon>Embryophyta</taxon>
        <taxon>Tracheophyta</taxon>
        <taxon>Spermatophyta</taxon>
        <taxon>Magnoliopsida</taxon>
        <taxon>eudicotyledons</taxon>
        <taxon>Gunneridae</taxon>
        <taxon>Pentapetalae</taxon>
        <taxon>asterids</taxon>
        <taxon>lamiids</taxon>
        <taxon>Solanales</taxon>
        <taxon>Solanaceae</taxon>
        <taxon>Solanoideae</taxon>
        <taxon>Solaneae</taxon>
        <taxon>Solanum</taxon>
    </lineage>
</organism>
<name>A0ABQ7UNN6_SOLTU</name>
<sequence>MSFSCCRSSLPSIAITKAKVAGVGAILQPVSSGTQVVQLKENGDNRITDELLILSIMTTNVHISSDSETTDVIIILSAEKKRKGRGKTTGLSTQKKQKENDNGKLKVIIPPDRTVAVGPGAKDFVTKLSVKVLHNARHDVKNWKGVPDLAKNRIVAYMLDTFQLPDIQHNRDTILQTAKKLHHDHFKKFVTKEESLQNIPTDVNEAKWKFLVDYFSSDDFKKMSERNKSNKAKQEVNHICGRKFFQAVSYEARNTHTGKEPNFQKLWEITHMKPNGDWVTSPSAEVNDKVDDVVTERIQEIEEETDVDHIINAAFVQIMGEKSKYILGQGSGIKPASKISRNKIKEQLQAQQKEAEEERRKRESVENKLMEVKNQLEEEQKNREVMEVRLMRDQKLLKESVMALTSHLQNSKNSLPDTILNIITYSTSSNETSSASLMNDNWSKNERNRVCNPPSKRANELDNLKDNLTFEKQNLEMAAYDCDKFRSLCDEKDAELKLSKLSSQGLKKNIPKELVEANNQVLEKIQEEVKARAMLHTAEETKRKFLSEKSSLEKKS</sequence>
<dbReference type="InterPro" id="IPR004252">
    <property type="entry name" value="Probable_transposase_24"/>
</dbReference>